<dbReference type="Pfam" id="PF10979">
    <property type="entry name" value="DUF2786"/>
    <property type="match status" value="1"/>
</dbReference>
<feature type="domain" description="DUF2786" evidence="2">
    <location>
        <begin position="212"/>
        <end position="250"/>
    </location>
</feature>
<dbReference type="Proteomes" id="UP000319865">
    <property type="component" value="Unassembled WGS sequence"/>
</dbReference>
<evidence type="ECO:0000313" key="3">
    <source>
        <dbReference type="EMBL" id="TQN40849.1"/>
    </source>
</evidence>
<keyword evidence="4" id="KW-1185">Reference proteome</keyword>
<protein>
    <submittedName>
        <fullName evidence="3">Uncharacterized protein DUF2786</fullName>
    </submittedName>
</protein>
<feature type="region of interest" description="Disordered" evidence="1">
    <location>
        <begin position="1"/>
        <end position="37"/>
    </location>
</feature>
<gene>
    <name evidence="3" type="ORF">FHU33_0200</name>
</gene>
<proteinExistence type="predicted"/>
<evidence type="ECO:0000313" key="4">
    <source>
        <dbReference type="Proteomes" id="UP000319865"/>
    </source>
</evidence>
<name>A0A543P9U4_9ACTN</name>
<dbReference type="EMBL" id="VFQE01000001">
    <property type="protein sequence ID" value="TQN40849.1"/>
    <property type="molecule type" value="Genomic_DNA"/>
</dbReference>
<accession>A0A543P9U4</accession>
<organism evidence="3 4">
    <name type="scientific">Blastococcus colisei</name>
    <dbReference type="NCBI Taxonomy" id="1564162"/>
    <lineage>
        <taxon>Bacteria</taxon>
        <taxon>Bacillati</taxon>
        <taxon>Actinomycetota</taxon>
        <taxon>Actinomycetes</taxon>
        <taxon>Geodermatophilales</taxon>
        <taxon>Geodermatophilaceae</taxon>
        <taxon>Blastococcus</taxon>
    </lineage>
</organism>
<dbReference type="OrthoDB" id="3508128at2"/>
<evidence type="ECO:0000259" key="2">
    <source>
        <dbReference type="Pfam" id="PF10979"/>
    </source>
</evidence>
<dbReference type="InterPro" id="IPR024498">
    <property type="entry name" value="DUF2786"/>
</dbReference>
<reference evidence="3 4" key="1">
    <citation type="submission" date="2019-06" db="EMBL/GenBank/DDBJ databases">
        <title>Sequencing the genomes of 1000 actinobacteria strains.</title>
        <authorList>
            <person name="Klenk H.-P."/>
        </authorList>
    </citation>
    <scope>NUCLEOTIDE SEQUENCE [LARGE SCALE GENOMIC DNA]</scope>
    <source>
        <strain evidence="3 4">DSM 46837</strain>
    </source>
</reference>
<dbReference type="AlphaFoldDB" id="A0A543P9U4"/>
<sequence length="439" mass="47885">MGKTAAERRATRKRKQQDRDRRRPGSGPGPWTGADEQDFEYQRRQLIRAAMFADDYTVEQVVARLAVLDPGVDEDGLASSLLVGLVNGLWERGWQPADIAHVVRRSTTQRVTRLAIAAIAEGARVAGAETRAPEDWLAQLAALDALASPGPPIVTNWLRTEGLPVLDAWRDVLRLFAALTGLGELQQLTPPPSRWGTREASPRRTAAVTDARVLGRIRGLLAKAERTEFPEEADALSAKAQELMTRHAVDAAVLDAQHGISITDQVVARRVHVDNPYPEAKVQLLDAVGRVNGVRVIWIEQLGIATMVGLPADLDAVDLLFTSLLVQATRAMTDTGRAGAGSTRSPSFRRAFLTSYAFRIGERLTQAREQVTEEASRSIGTDLVPVMRARTEAVDDVFAQMFPKTRATKSRGLDARGWYAGQLAADNADLGSGRDQVSH</sequence>
<evidence type="ECO:0000256" key="1">
    <source>
        <dbReference type="SAM" id="MobiDB-lite"/>
    </source>
</evidence>
<dbReference type="RefSeq" id="WP_142023669.1">
    <property type="nucleotide sequence ID" value="NZ_VFQE01000001.1"/>
</dbReference>
<comment type="caution">
    <text evidence="3">The sequence shown here is derived from an EMBL/GenBank/DDBJ whole genome shotgun (WGS) entry which is preliminary data.</text>
</comment>